<dbReference type="PANTHER" id="PTHR15052">
    <property type="entry name" value="RNA POLYMERASE III TRANSCRIPTION INITIATION FACTOR COMPLEX SUBUNIT"/>
    <property type="match status" value="1"/>
</dbReference>
<evidence type="ECO:0000313" key="5">
    <source>
        <dbReference type="Proteomes" id="UP001176940"/>
    </source>
</evidence>
<sequence length="278" mass="31014">KVHSLVRGYAENGLHNTIMAPVWSSARITMDFREAQYSDWEYPEWIPHADRWHLLSHSEAEIYLPLQTTSPPFCIRREGLKEDSDPHILGRGERILSLRTYILRDNGEETEGWECGSSGDGSSLCPLTLNALMQRFLWGALCGLLIGVRHCGVRLPASMWRYIVTVGWTTGTGSKLHTPDPHCSSYGASEPSVRTKGLVASAASLSYGLAVDDGCIWDLKFCPSGGWEPPGTPRKGPEMARLGLLRWRYPVAMYRSTAYLTQSLSAPTEKRREKVGGY</sequence>
<keyword evidence="3" id="KW-0539">Nucleus</keyword>
<proteinExistence type="predicted"/>
<reference evidence="4" key="1">
    <citation type="submission" date="2023-07" db="EMBL/GenBank/DDBJ databases">
        <authorList>
            <person name="Stuckert A."/>
        </authorList>
    </citation>
    <scope>NUCLEOTIDE SEQUENCE</scope>
</reference>
<organism evidence="4 5">
    <name type="scientific">Ranitomeya imitator</name>
    <name type="common">mimic poison frog</name>
    <dbReference type="NCBI Taxonomy" id="111125"/>
    <lineage>
        <taxon>Eukaryota</taxon>
        <taxon>Metazoa</taxon>
        <taxon>Chordata</taxon>
        <taxon>Craniata</taxon>
        <taxon>Vertebrata</taxon>
        <taxon>Euteleostomi</taxon>
        <taxon>Amphibia</taxon>
        <taxon>Batrachia</taxon>
        <taxon>Anura</taxon>
        <taxon>Neobatrachia</taxon>
        <taxon>Hyloidea</taxon>
        <taxon>Dendrobatidae</taxon>
        <taxon>Dendrobatinae</taxon>
        <taxon>Ranitomeya</taxon>
    </lineage>
</organism>
<protein>
    <submittedName>
        <fullName evidence="4">Uncharacterized protein</fullName>
    </submittedName>
</protein>
<dbReference type="PANTHER" id="PTHR15052:SF2">
    <property type="entry name" value="GENERAL TRANSCRIPTION FACTOR 3C POLYPEPTIDE 2"/>
    <property type="match status" value="1"/>
</dbReference>
<comment type="caution">
    <text evidence="4">The sequence shown here is derived from an EMBL/GenBank/DDBJ whole genome shotgun (WGS) entry which is preliminary data.</text>
</comment>
<evidence type="ECO:0000256" key="2">
    <source>
        <dbReference type="ARBA" id="ARBA00023163"/>
    </source>
</evidence>
<name>A0ABN9LSK5_9NEOB</name>
<comment type="subcellular location">
    <subcellularLocation>
        <location evidence="1">Nucleus</location>
    </subcellularLocation>
</comment>
<keyword evidence="2" id="KW-0804">Transcription</keyword>
<keyword evidence="5" id="KW-1185">Reference proteome</keyword>
<dbReference type="Proteomes" id="UP001176940">
    <property type="component" value="Unassembled WGS sequence"/>
</dbReference>
<evidence type="ECO:0000256" key="3">
    <source>
        <dbReference type="ARBA" id="ARBA00023242"/>
    </source>
</evidence>
<gene>
    <name evidence="4" type="ORF">RIMI_LOCUS12199433</name>
</gene>
<dbReference type="EMBL" id="CAUEEQ010028651">
    <property type="protein sequence ID" value="CAJ0948557.1"/>
    <property type="molecule type" value="Genomic_DNA"/>
</dbReference>
<accession>A0ABN9LSK5</accession>
<dbReference type="InterPro" id="IPR052416">
    <property type="entry name" value="GTF3C_component"/>
</dbReference>
<evidence type="ECO:0000313" key="4">
    <source>
        <dbReference type="EMBL" id="CAJ0948557.1"/>
    </source>
</evidence>
<feature type="non-terminal residue" evidence="4">
    <location>
        <position position="1"/>
    </location>
</feature>
<evidence type="ECO:0000256" key="1">
    <source>
        <dbReference type="ARBA" id="ARBA00004123"/>
    </source>
</evidence>